<evidence type="ECO:0000313" key="3">
    <source>
        <dbReference type="Proteomes" id="UP001141434"/>
    </source>
</evidence>
<gene>
    <name evidence="2" type="ORF">NUU61_002136</name>
</gene>
<evidence type="ECO:0000313" key="2">
    <source>
        <dbReference type="EMBL" id="KAJ5104789.1"/>
    </source>
</evidence>
<proteinExistence type="predicted"/>
<reference evidence="2" key="2">
    <citation type="journal article" date="2023" name="IMA Fungus">
        <title>Comparative genomic study of the Penicillium genus elucidates a diverse pangenome and 15 lateral gene transfer events.</title>
        <authorList>
            <person name="Petersen C."/>
            <person name="Sorensen T."/>
            <person name="Nielsen M.R."/>
            <person name="Sondergaard T.E."/>
            <person name="Sorensen J.L."/>
            <person name="Fitzpatrick D.A."/>
            <person name="Frisvad J.C."/>
            <person name="Nielsen K.L."/>
        </authorList>
    </citation>
    <scope>NUCLEOTIDE SEQUENCE</scope>
    <source>
        <strain evidence="2">IBT 34128</strain>
    </source>
</reference>
<accession>A0A9W9KFP7</accession>
<evidence type="ECO:0000256" key="1">
    <source>
        <dbReference type="SAM" id="MobiDB-lite"/>
    </source>
</evidence>
<protein>
    <submittedName>
        <fullName evidence="2">Uncharacterized protein</fullName>
    </submittedName>
</protein>
<dbReference type="RefSeq" id="XP_056513785.1">
    <property type="nucleotide sequence ID" value="XM_056652718.1"/>
</dbReference>
<feature type="compositionally biased region" description="Basic and acidic residues" evidence="1">
    <location>
        <begin position="1"/>
        <end position="22"/>
    </location>
</feature>
<reference evidence="2" key="1">
    <citation type="submission" date="2022-11" db="EMBL/GenBank/DDBJ databases">
        <authorList>
            <person name="Petersen C."/>
        </authorList>
    </citation>
    <scope>NUCLEOTIDE SEQUENCE</scope>
    <source>
        <strain evidence="2">IBT 34128</strain>
    </source>
</reference>
<sequence>MGLAEYWRKVHDRPTQSEEHADGPIGDCPLSFALAPDGESQFKEYENLLIIQAKRLDEWHADMPLSERPIESFQGASRSQGTSVESALSIQPLSFLSHDTAMSYA</sequence>
<name>A0A9W9KFP7_9EURO</name>
<dbReference type="OrthoDB" id="39175at2759"/>
<dbReference type="GeneID" id="81391886"/>
<comment type="caution">
    <text evidence="2">The sequence shown here is derived from an EMBL/GenBank/DDBJ whole genome shotgun (WGS) entry which is preliminary data.</text>
</comment>
<dbReference type="Proteomes" id="UP001141434">
    <property type="component" value="Unassembled WGS sequence"/>
</dbReference>
<dbReference type="AlphaFoldDB" id="A0A9W9KFP7"/>
<feature type="region of interest" description="Disordered" evidence="1">
    <location>
        <begin position="1"/>
        <end position="26"/>
    </location>
</feature>
<organism evidence="2 3">
    <name type="scientific">Penicillium alfredii</name>
    <dbReference type="NCBI Taxonomy" id="1506179"/>
    <lineage>
        <taxon>Eukaryota</taxon>
        <taxon>Fungi</taxon>
        <taxon>Dikarya</taxon>
        <taxon>Ascomycota</taxon>
        <taxon>Pezizomycotina</taxon>
        <taxon>Eurotiomycetes</taxon>
        <taxon>Eurotiomycetidae</taxon>
        <taxon>Eurotiales</taxon>
        <taxon>Aspergillaceae</taxon>
        <taxon>Penicillium</taxon>
    </lineage>
</organism>
<dbReference type="EMBL" id="JAPMSZ010000004">
    <property type="protein sequence ID" value="KAJ5104789.1"/>
    <property type="molecule type" value="Genomic_DNA"/>
</dbReference>
<keyword evidence="3" id="KW-1185">Reference proteome</keyword>